<dbReference type="EMBL" id="CP063849">
    <property type="protein sequence ID" value="QOY87836.1"/>
    <property type="molecule type" value="Genomic_DNA"/>
</dbReference>
<feature type="active site" description="Charge relay system" evidence="10">
    <location>
        <position position="154"/>
    </location>
</feature>
<evidence type="ECO:0000256" key="10">
    <source>
        <dbReference type="HAMAP-Rule" id="MF_00120"/>
    </source>
</evidence>
<evidence type="ECO:0000256" key="1">
    <source>
        <dbReference type="ARBA" id="ARBA00008069"/>
    </source>
</evidence>
<dbReference type="Proteomes" id="UP000593892">
    <property type="component" value="Chromosome"/>
</dbReference>
<keyword evidence="7 10" id="KW-0067">ATP-binding</keyword>
<evidence type="ECO:0000313" key="13">
    <source>
        <dbReference type="Proteomes" id="UP000593892"/>
    </source>
</evidence>
<evidence type="ECO:0000256" key="7">
    <source>
        <dbReference type="ARBA" id="ARBA00022840"/>
    </source>
</evidence>
<keyword evidence="13" id="KW-1185">Reference proteome</keyword>
<evidence type="ECO:0000313" key="12">
    <source>
        <dbReference type="EMBL" id="QOY87836.1"/>
    </source>
</evidence>
<sequence length="480" mass="51279">MDIAKLTISGIQEGLRNRQFSATELTQEALAFARGENSKTNAYLTFSEERALQTASAVDEKLSRGEAPGALAGVPIAVKDVIVTKGLRTTCGSKMLEHFIPPYDATAVQRLEAAGGVIIGKANCDEFAMGSSNENSAYGPVRNPVALDRVPGGSSGGSAAVVAQGTAAVSLGSDTGGSIRQPASFCGVVGVTPTYGRVSRYGLVAFASSLDHIGPFARNVEDAAILLQTIAGRDPKDATSAFAPVPDYRESLGKDVRGLRVGLPKEYFAHLDSESGDQIHKGIELLKQQGCEIVDVSLPHTDYAVACYYIICTAEASANLARYDGVRYTRRSAQAKTLQDMYRMTRGEGFGAECKRRIMLGTYVLSSGYYDAYYLKAQKVRSLIARDFQQAFTQVDALVTPVSPFPAFKLGEKLDDPIQMYLSDIYTITGDLAGIPCMSVPCGNTAEGLPVGMQILTRHFDESGMFRLASAFEQAGGFAV</sequence>
<dbReference type="GO" id="GO:0005524">
    <property type="term" value="F:ATP binding"/>
    <property type="evidence" value="ECO:0007669"/>
    <property type="project" value="UniProtKB-KW"/>
</dbReference>
<dbReference type="GO" id="GO:0016740">
    <property type="term" value="F:transferase activity"/>
    <property type="evidence" value="ECO:0007669"/>
    <property type="project" value="UniProtKB-KW"/>
</dbReference>
<evidence type="ECO:0000256" key="6">
    <source>
        <dbReference type="ARBA" id="ARBA00022741"/>
    </source>
</evidence>
<reference evidence="12 13" key="1">
    <citation type="submission" date="2020-10" db="EMBL/GenBank/DDBJ databases">
        <title>Complete genome sequence of Paludibaculum fermentans P105T, a facultatively anaerobic acidobacterium capable of dissimilatory Fe(III) reduction.</title>
        <authorList>
            <person name="Dedysh S.N."/>
            <person name="Beletsky A.V."/>
            <person name="Kulichevskaya I.S."/>
            <person name="Mardanov A.V."/>
            <person name="Ravin N.V."/>
        </authorList>
    </citation>
    <scope>NUCLEOTIDE SEQUENCE [LARGE SCALE GENOMIC DNA]</scope>
    <source>
        <strain evidence="12 13">P105</strain>
    </source>
</reference>
<dbReference type="GO" id="GO:0050567">
    <property type="term" value="F:glutaminyl-tRNA synthase (glutamine-hydrolyzing) activity"/>
    <property type="evidence" value="ECO:0007669"/>
    <property type="project" value="UniProtKB-UniRule"/>
</dbReference>
<keyword evidence="6 10" id="KW-0547">Nucleotide-binding</keyword>
<comment type="subunit">
    <text evidence="2 10">Heterotrimer of A, B and C subunits.</text>
</comment>
<dbReference type="GO" id="GO:0030956">
    <property type="term" value="C:glutamyl-tRNA(Gln) amidotransferase complex"/>
    <property type="evidence" value="ECO:0007669"/>
    <property type="project" value="InterPro"/>
</dbReference>
<keyword evidence="12" id="KW-0808">Transferase</keyword>
<evidence type="ECO:0000256" key="8">
    <source>
        <dbReference type="ARBA" id="ARBA00022917"/>
    </source>
</evidence>
<gene>
    <name evidence="10 12" type="primary">gatA</name>
    <name evidence="12" type="ORF">IRI77_34710</name>
</gene>
<evidence type="ECO:0000256" key="2">
    <source>
        <dbReference type="ARBA" id="ARBA00011123"/>
    </source>
</evidence>
<protein>
    <recommendedName>
        <fullName evidence="4 10">Glutamyl-tRNA(Gln) amidotransferase subunit A</fullName>
        <shortName evidence="10">Glu-ADT subunit A</shortName>
        <ecNumber evidence="3 10">6.3.5.7</ecNumber>
    </recommendedName>
</protein>
<dbReference type="PANTHER" id="PTHR11895:SF151">
    <property type="entry name" value="GLUTAMYL-TRNA(GLN) AMIDOTRANSFERASE SUBUNIT A"/>
    <property type="match status" value="1"/>
</dbReference>
<dbReference type="PANTHER" id="PTHR11895">
    <property type="entry name" value="TRANSAMIDASE"/>
    <property type="match status" value="1"/>
</dbReference>
<evidence type="ECO:0000256" key="4">
    <source>
        <dbReference type="ARBA" id="ARBA00014428"/>
    </source>
</evidence>
<dbReference type="RefSeq" id="WP_194449503.1">
    <property type="nucleotide sequence ID" value="NZ_CP063849.1"/>
</dbReference>
<organism evidence="12 13">
    <name type="scientific">Paludibaculum fermentans</name>
    <dbReference type="NCBI Taxonomy" id="1473598"/>
    <lineage>
        <taxon>Bacteria</taxon>
        <taxon>Pseudomonadati</taxon>
        <taxon>Acidobacteriota</taxon>
        <taxon>Terriglobia</taxon>
        <taxon>Bryobacterales</taxon>
        <taxon>Bryobacteraceae</taxon>
        <taxon>Paludibaculum</taxon>
    </lineage>
</organism>
<keyword evidence="5 10" id="KW-0436">Ligase</keyword>
<dbReference type="InterPro" id="IPR036928">
    <property type="entry name" value="AS_sf"/>
</dbReference>
<evidence type="ECO:0000256" key="9">
    <source>
        <dbReference type="ARBA" id="ARBA00047407"/>
    </source>
</evidence>
<dbReference type="GO" id="GO:0006412">
    <property type="term" value="P:translation"/>
    <property type="evidence" value="ECO:0007669"/>
    <property type="project" value="UniProtKB-UniRule"/>
</dbReference>
<feature type="active site" description="Charge relay system" evidence="10">
    <location>
        <position position="79"/>
    </location>
</feature>
<dbReference type="KEGG" id="pfer:IRI77_34710"/>
<dbReference type="Pfam" id="PF01425">
    <property type="entry name" value="Amidase"/>
    <property type="match status" value="1"/>
</dbReference>
<comment type="function">
    <text evidence="10">Allows the formation of correctly charged Gln-tRNA(Gln) through the transamidation of misacylated Glu-tRNA(Gln) in organisms which lack glutaminyl-tRNA synthetase. The reaction takes place in the presence of glutamine and ATP through an activated gamma-phospho-Glu-tRNA(Gln).</text>
</comment>
<dbReference type="PROSITE" id="PS00571">
    <property type="entry name" value="AMIDASES"/>
    <property type="match status" value="1"/>
</dbReference>
<dbReference type="AlphaFoldDB" id="A0A7S7NQD5"/>
<proteinExistence type="inferred from homology"/>
<comment type="similarity">
    <text evidence="1 10">Belongs to the amidase family. GatA subfamily.</text>
</comment>
<dbReference type="NCBIfam" id="TIGR00132">
    <property type="entry name" value="gatA"/>
    <property type="match status" value="1"/>
</dbReference>
<evidence type="ECO:0000256" key="3">
    <source>
        <dbReference type="ARBA" id="ARBA00012739"/>
    </source>
</evidence>
<dbReference type="HAMAP" id="MF_00120">
    <property type="entry name" value="GatA"/>
    <property type="match status" value="1"/>
</dbReference>
<name>A0A7S7NQD5_PALFE</name>
<comment type="catalytic activity">
    <reaction evidence="9 10">
        <text>L-glutamyl-tRNA(Gln) + L-glutamine + ATP + H2O = L-glutaminyl-tRNA(Gln) + L-glutamate + ADP + phosphate + H(+)</text>
        <dbReference type="Rhea" id="RHEA:17521"/>
        <dbReference type="Rhea" id="RHEA-COMP:9681"/>
        <dbReference type="Rhea" id="RHEA-COMP:9684"/>
        <dbReference type="ChEBI" id="CHEBI:15377"/>
        <dbReference type="ChEBI" id="CHEBI:15378"/>
        <dbReference type="ChEBI" id="CHEBI:29985"/>
        <dbReference type="ChEBI" id="CHEBI:30616"/>
        <dbReference type="ChEBI" id="CHEBI:43474"/>
        <dbReference type="ChEBI" id="CHEBI:58359"/>
        <dbReference type="ChEBI" id="CHEBI:78520"/>
        <dbReference type="ChEBI" id="CHEBI:78521"/>
        <dbReference type="ChEBI" id="CHEBI:456216"/>
        <dbReference type="EC" id="6.3.5.7"/>
    </reaction>
</comment>
<dbReference type="InterPro" id="IPR004412">
    <property type="entry name" value="GatA"/>
</dbReference>
<keyword evidence="8 10" id="KW-0648">Protein biosynthesis</keyword>
<evidence type="ECO:0000259" key="11">
    <source>
        <dbReference type="Pfam" id="PF01425"/>
    </source>
</evidence>
<dbReference type="InterPro" id="IPR020556">
    <property type="entry name" value="Amidase_CS"/>
</dbReference>
<dbReference type="EC" id="6.3.5.7" evidence="3 10"/>
<dbReference type="InterPro" id="IPR000120">
    <property type="entry name" value="Amidase"/>
</dbReference>
<dbReference type="Gene3D" id="3.90.1300.10">
    <property type="entry name" value="Amidase signature (AS) domain"/>
    <property type="match status" value="1"/>
</dbReference>
<feature type="active site" description="Acyl-ester intermediate" evidence="10">
    <location>
        <position position="178"/>
    </location>
</feature>
<dbReference type="InterPro" id="IPR023631">
    <property type="entry name" value="Amidase_dom"/>
</dbReference>
<evidence type="ECO:0000256" key="5">
    <source>
        <dbReference type="ARBA" id="ARBA00022598"/>
    </source>
</evidence>
<accession>A0A7S7NQD5</accession>
<feature type="domain" description="Amidase" evidence="11">
    <location>
        <begin position="24"/>
        <end position="463"/>
    </location>
</feature>
<dbReference type="SUPFAM" id="SSF75304">
    <property type="entry name" value="Amidase signature (AS) enzymes"/>
    <property type="match status" value="1"/>
</dbReference>